<sequence length="139" mass="15271">MKRRLRLRREDDFQRVLKGRRVFVGQALVAFFRPGTEGRLRIGIAISRQLKGSVRRNRARRRLREAARLRLLADDSLGAGLGIPFDVVLIARPAALSLPTAAIESEVVAVRDRLPRSGAPDAVAAPQASSAPQASGDRR</sequence>
<proteinExistence type="inferred from homology"/>
<gene>
    <name evidence="6 9" type="primary">rnpA</name>
    <name evidence="9" type="ORF">JF922_14690</name>
</gene>
<evidence type="ECO:0000313" key="10">
    <source>
        <dbReference type="Proteomes" id="UP000612893"/>
    </source>
</evidence>
<dbReference type="RefSeq" id="WP_338202803.1">
    <property type="nucleotide sequence ID" value="NZ_JAEKNR010000147.1"/>
</dbReference>
<dbReference type="InterPro" id="IPR014721">
    <property type="entry name" value="Ribsml_uS5_D2-typ_fold_subgr"/>
</dbReference>
<keyword evidence="10" id="KW-1185">Reference proteome</keyword>
<evidence type="ECO:0000256" key="7">
    <source>
        <dbReference type="NCBIfam" id="TIGR00188"/>
    </source>
</evidence>
<evidence type="ECO:0000256" key="3">
    <source>
        <dbReference type="ARBA" id="ARBA00022759"/>
    </source>
</evidence>
<feature type="region of interest" description="Disordered" evidence="8">
    <location>
        <begin position="117"/>
        <end position="139"/>
    </location>
</feature>
<dbReference type="EC" id="3.1.26.5" evidence="6 7"/>
<dbReference type="PANTHER" id="PTHR33992:SF1">
    <property type="entry name" value="RIBONUCLEASE P PROTEIN COMPONENT"/>
    <property type="match status" value="1"/>
</dbReference>
<dbReference type="Pfam" id="PF00825">
    <property type="entry name" value="Ribonuclease_P"/>
    <property type="match status" value="1"/>
</dbReference>
<organism evidence="9 10">
    <name type="scientific">Candidatus Nephthysia bennettiae</name>
    <dbReference type="NCBI Taxonomy" id="3127016"/>
    <lineage>
        <taxon>Bacteria</taxon>
        <taxon>Bacillati</taxon>
        <taxon>Candidatus Dormiibacterota</taxon>
        <taxon>Candidatus Dormibacteria</taxon>
        <taxon>Candidatus Dormibacterales</taxon>
        <taxon>Candidatus Dormibacteraceae</taxon>
        <taxon>Candidatus Nephthysia</taxon>
    </lineage>
</organism>
<comment type="caution">
    <text evidence="9">The sequence shown here is derived from an EMBL/GenBank/DDBJ whole genome shotgun (WGS) entry which is preliminary data.</text>
</comment>
<dbReference type="GO" id="GO:0001682">
    <property type="term" value="P:tRNA 5'-leader removal"/>
    <property type="evidence" value="ECO:0007669"/>
    <property type="project" value="UniProtKB-UniRule"/>
</dbReference>
<dbReference type="Proteomes" id="UP000612893">
    <property type="component" value="Unassembled WGS sequence"/>
</dbReference>
<comment type="function">
    <text evidence="6">RNaseP catalyzes the removal of the 5'-leader sequence from pre-tRNA to produce the mature 5'-terminus. It can also cleave other RNA substrates such as 4.5S RNA. The protein component plays an auxiliary but essential role in vivo by binding to the 5'-leader sequence and broadening the substrate specificity of the ribozyme.</text>
</comment>
<dbReference type="HAMAP" id="MF_00227">
    <property type="entry name" value="RNase_P"/>
    <property type="match status" value="1"/>
</dbReference>
<keyword evidence="3 6" id="KW-0255">Endonuclease</keyword>
<accession>A0A934K5M2</accession>
<dbReference type="SUPFAM" id="SSF54211">
    <property type="entry name" value="Ribosomal protein S5 domain 2-like"/>
    <property type="match status" value="1"/>
</dbReference>
<dbReference type="Gene3D" id="3.30.230.10">
    <property type="match status" value="1"/>
</dbReference>
<keyword evidence="2 6" id="KW-0540">Nuclease</keyword>
<evidence type="ECO:0000313" key="9">
    <source>
        <dbReference type="EMBL" id="MBJ7599309.1"/>
    </source>
</evidence>
<dbReference type="GO" id="GO:0004526">
    <property type="term" value="F:ribonuclease P activity"/>
    <property type="evidence" value="ECO:0007669"/>
    <property type="project" value="UniProtKB-UniRule"/>
</dbReference>
<dbReference type="GO" id="GO:0000049">
    <property type="term" value="F:tRNA binding"/>
    <property type="evidence" value="ECO:0007669"/>
    <property type="project" value="UniProtKB-UniRule"/>
</dbReference>
<comment type="catalytic activity">
    <reaction evidence="6">
        <text>Endonucleolytic cleavage of RNA, removing 5'-extranucleotides from tRNA precursor.</text>
        <dbReference type="EC" id="3.1.26.5"/>
    </reaction>
</comment>
<dbReference type="InterPro" id="IPR020568">
    <property type="entry name" value="Ribosomal_Su5_D2-typ_SF"/>
</dbReference>
<comment type="similarity">
    <text evidence="6">Belongs to the RnpA family.</text>
</comment>
<keyword evidence="4 6" id="KW-0378">Hydrolase</keyword>
<dbReference type="NCBIfam" id="TIGR00188">
    <property type="entry name" value="rnpA"/>
    <property type="match status" value="1"/>
</dbReference>
<evidence type="ECO:0000256" key="6">
    <source>
        <dbReference type="HAMAP-Rule" id="MF_00227"/>
    </source>
</evidence>
<evidence type="ECO:0000256" key="8">
    <source>
        <dbReference type="SAM" id="MobiDB-lite"/>
    </source>
</evidence>
<protein>
    <recommendedName>
        <fullName evidence="6 7">Ribonuclease P protein component</fullName>
        <shortName evidence="6">RNase P protein</shortName>
        <shortName evidence="6">RNaseP protein</shortName>
        <ecNumber evidence="6 7">3.1.26.5</ecNumber>
    </recommendedName>
    <alternativeName>
        <fullName evidence="6">Protein C5</fullName>
    </alternativeName>
</protein>
<keyword evidence="1 6" id="KW-0819">tRNA processing</keyword>
<keyword evidence="5 6" id="KW-0694">RNA-binding</keyword>
<dbReference type="AlphaFoldDB" id="A0A934K5M2"/>
<comment type="subunit">
    <text evidence="6">Consists of a catalytic RNA component (M1 or rnpB) and a protein subunit.</text>
</comment>
<evidence type="ECO:0000256" key="1">
    <source>
        <dbReference type="ARBA" id="ARBA00022694"/>
    </source>
</evidence>
<evidence type="ECO:0000256" key="4">
    <source>
        <dbReference type="ARBA" id="ARBA00022801"/>
    </source>
</evidence>
<name>A0A934K5M2_9BACT</name>
<dbReference type="InterPro" id="IPR000100">
    <property type="entry name" value="RNase_P"/>
</dbReference>
<evidence type="ECO:0000256" key="2">
    <source>
        <dbReference type="ARBA" id="ARBA00022722"/>
    </source>
</evidence>
<reference evidence="9" key="1">
    <citation type="submission" date="2020-10" db="EMBL/GenBank/DDBJ databases">
        <title>Ca. Dormibacterota MAGs.</title>
        <authorList>
            <person name="Montgomery K."/>
        </authorList>
    </citation>
    <scope>NUCLEOTIDE SEQUENCE [LARGE SCALE GENOMIC DNA]</scope>
    <source>
        <strain evidence="9">SC8812_S17_10</strain>
    </source>
</reference>
<evidence type="ECO:0000256" key="5">
    <source>
        <dbReference type="ARBA" id="ARBA00022884"/>
    </source>
</evidence>
<dbReference type="EMBL" id="JAEKNR010000147">
    <property type="protein sequence ID" value="MBJ7599309.1"/>
    <property type="molecule type" value="Genomic_DNA"/>
</dbReference>
<dbReference type="PANTHER" id="PTHR33992">
    <property type="entry name" value="RIBONUCLEASE P PROTEIN COMPONENT"/>
    <property type="match status" value="1"/>
</dbReference>